<feature type="domain" description="RRM" evidence="12">
    <location>
        <begin position="197"/>
        <end position="271"/>
    </location>
</feature>
<feature type="domain" description="RRM" evidence="12">
    <location>
        <begin position="43"/>
        <end position="122"/>
    </location>
</feature>
<evidence type="ECO:0000256" key="3">
    <source>
        <dbReference type="ARBA" id="ARBA00022664"/>
    </source>
</evidence>
<dbReference type="FunFam" id="3.30.70.330:FF:000029">
    <property type="entry name" value="U2 small nuclear ribonucleoprotein B"/>
    <property type="match status" value="1"/>
</dbReference>
<organism evidence="13 14">
    <name type="scientific">Paraglomus brasilianum</name>
    <dbReference type="NCBI Taxonomy" id="144538"/>
    <lineage>
        <taxon>Eukaryota</taxon>
        <taxon>Fungi</taxon>
        <taxon>Fungi incertae sedis</taxon>
        <taxon>Mucoromycota</taxon>
        <taxon>Glomeromycotina</taxon>
        <taxon>Glomeromycetes</taxon>
        <taxon>Paraglomerales</taxon>
        <taxon>Paraglomeraceae</taxon>
        <taxon>Paraglomus</taxon>
    </lineage>
</organism>
<sequence>MANAPPPVFGGPAYMQQPGITSAPPTQLAPPIPKQLPCTTPSNTLYLNNLNEKIKIPALKSALRSMFEQYGEILDIVAHSNLRMRGQAFVVFKDQEGAVKAHMAKQGVTLEDKPVVIQYARSKSDAIAKVDGTYEEHKKQRMEAKEKRAKEPPQKKMKHSHPQGYPTMSSGMGGAGGLYFGGQVPGATSDEFLPPNKILFVQNLPADVTEQSLTALFQQYPGFKEVRMIPTKKDIAFVEYDTEPQAMAAKETLADHQISPDHKIKITFARK</sequence>
<comment type="subcellular location">
    <subcellularLocation>
        <location evidence="1">Nucleus</location>
    </subcellularLocation>
</comment>
<keyword evidence="9" id="KW-0687">Ribonucleoprotein</keyword>
<keyword evidence="8" id="KW-0539">Nucleus</keyword>
<keyword evidence="4" id="KW-0747">Spliceosome</keyword>
<dbReference type="GO" id="GO:0006397">
    <property type="term" value="P:mRNA processing"/>
    <property type="evidence" value="ECO:0007669"/>
    <property type="project" value="UniProtKB-KW"/>
</dbReference>
<evidence type="ECO:0000256" key="10">
    <source>
        <dbReference type="PROSITE-ProRule" id="PRU00176"/>
    </source>
</evidence>
<reference evidence="13" key="1">
    <citation type="submission" date="2021-06" db="EMBL/GenBank/DDBJ databases">
        <authorList>
            <person name="Kallberg Y."/>
            <person name="Tangrot J."/>
            <person name="Rosling A."/>
        </authorList>
    </citation>
    <scope>NUCLEOTIDE SEQUENCE</scope>
    <source>
        <strain evidence="13">BR232B</strain>
    </source>
</reference>
<dbReference type="AlphaFoldDB" id="A0A9N9B2Q6"/>
<dbReference type="EMBL" id="CAJVPI010000593">
    <property type="protein sequence ID" value="CAG8553563.1"/>
    <property type="molecule type" value="Genomic_DNA"/>
</dbReference>
<evidence type="ECO:0000313" key="14">
    <source>
        <dbReference type="Proteomes" id="UP000789739"/>
    </source>
</evidence>
<evidence type="ECO:0000313" key="13">
    <source>
        <dbReference type="EMBL" id="CAG8553563.1"/>
    </source>
</evidence>
<dbReference type="InterPro" id="IPR000504">
    <property type="entry name" value="RRM_dom"/>
</dbReference>
<dbReference type="PANTHER" id="PTHR10501">
    <property type="entry name" value="U1 SMALL NUCLEAR RIBONUCLEOPROTEIN A/U2 SMALL NUCLEAR RIBONUCLEOPROTEIN B"/>
    <property type="match status" value="1"/>
</dbReference>
<name>A0A9N9B2Q6_9GLOM</name>
<accession>A0A9N9B2Q6</accession>
<evidence type="ECO:0000256" key="9">
    <source>
        <dbReference type="ARBA" id="ARBA00023274"/>
    </source>
</evidence>
<keyword evidence="14" id="KW-1185">Reference proteome</keyword>
<comment type="caution">
    <text evidence="13">The sequence shown here is derived from an EMBL/GenBank/DDBJ whole genome shotgun (WGS) entry which is preliminary data.</text>
</comment>
<dbReference type="Pfam" id="PF00076">
    <property type="entry name" value="RRM_1"/>
    <property type="match status" value="2"/>
</dbReference>
<dbReference type="GO" id="GO:0030532">
    <property type="term" value="C:small nuclear ribonucleoprotein complex"/>
    <property type="evidence" value="ECO:0007669"/>
    <property type="project" value="UniProtKB-ARBA"/>
</dbReference>
<keyword evidence="7" id="KW-0508">mRNA splicing</keyword>
<evidence type="ECO:0000256" key="6">
    <source>
        <dbReference type="ARBA" id="ARBA00022884"/>
    </source>
</evidence>
<evidence type="ECO:0000259" key="12">
    <source>
        <dbReference type="PROSITE" id="PS50102"/>
    </source>
</evidence>
<evidence type="ECO:0000256" key="4">
    <source>
        <dbReference type="ARBA" id="ARBA00022728"/>
    </source>
</evidence>
<evidence type="ECO:0000256" key="1">
    <source>
        <dbReference type="ARBA" id="ARBA00004123"/>
    </source>
</evidence>
<dbReference type="FunFam" id="3.30.70.330:FF:000039">
    <property type="entry name" value="U1 small nuclear ribonucleoprotein A"/>
    <property type="match status" value="1"/>
</dbReference>
<keyword evidence="3" id="KW-0507">mRNA processing</keyword>
<dbReference type="Proteomes" id="UP000789739">
    <property type="component" value="Unassembled WGS sequence"/>
</dbReference>
<dbReference type="SMART" id="SM00360">
    <property type="entry name" value="RRM"/>
    <property type="match status" value="2"/>
</dbReference>
<feature type="compositionally biased region" description="Basic and acidic residues" evidence="11">
    <location>
        <begin position="134"/>
        <end position="154"/>
    </location>
</feature>
<evidence type="ECO:0000256" key="2">
    <source>
        <dbReference type="ARBA" id="ARBA00007243"/>
    </source>
</evidence>
<dbReference type="CDD" id="cd12247">
    <property type="entry name" value="RRM2_U1A_like"/>
    <property type="match status" value="1"/>
</dbReference>
<gene>
    <name evidence="13" type="ORF">PBRASI_LOCUS5214</name>
</gene>
<dbReference type="GO" id="GO:0008380">
    <property type="term" value="P:RNA splicing"/>
    <property type="evidence" value="ECO:0007669"/>
    <property type="project" value="UniProtKB-KW"/>
</dbReference>
<proteinExistence type="inferred from homology"/>
<dbReference type="GO" id="GO:0003723">
    <property type="term" value="F:RNA binding"/>
    <property type="evidence" value="ECO:0007669"/>
    <property type="project" value="UniProtKB-UniRule"/>
</dbReference>
<evidence type="ECO:0000256" key="5">
    <source>
        <dbReference type="ARBA" id="ARBA00022737"/>
    </source>
</evidence>
<comment type="similarity">
    <text evidence="2">Belongs to the RRM U1 A/B'' family.</text>
</comment>
<protein>
    <submittedName>
        <fullName evidence="13">925_t:CDS:1</fullName>
    </submittedName>
</protein>
<dbReference type="OrthoDB" id="266020at2759"/>
<evidence type="ECO:0000256" key="8">
    <source>
        <dbReference type="ARBA" id="ARBA00023242"/>
    </source>
</evidence>
<evidence type="ECO:0000256" key="11">
    <source>
        <dbReference type="SAM" id="MobiDB-lite"/>
    </source>
</evidence>
<dbReference type="PROSITE" id="PS50102">
    <property type="entry name" value="RRM"/>
    <property type="match status" value="2"/>
</dbReference>
<dbReference type="Gene3D" id="3.30.70.330">
    <property type="match status" value="2"/>
</dbReference>
<dbReference type="InterPro" id="IPR012677">
    <property type="entry name" value="Nucleotide-bd_a/b_plait_sf"/>
</dbReference>
<dbReference type="SUPFAM" id="SSF54928">
    <property type="entry name" value="RNA-binding domain, RBD"/>
    <property type="match status" value="2"/>
</dbReference>
<dbReference type="CDD" id="cd12246">
    <property type="entry name" value="RRM1_U1A_like"/>
    <property type="match status" value="1"/>
</dbReference>
<dbReference type="InterPro" id="IPR035979">
    <property type="entry name" value="RBD_domain_sf"/>
</dbReference>
<dbReference type="GO" id="GO:0005681">
    <property type="term" value="C:spliceosomal complex"/>
    <property type="evidence" value="ECO:0007669"/>
    <property type="project" value="UniProtKB-KW"/>
</dbReference>
<keyword evidence="6 10" id="KW-0694">RNA-binding</keyword>
<keyword evidence="5" id="KW-0677">Repeat</keyword>
<feature type="region of interest" description="Disordered" evidence="11">
    <location>
        <begin position="134"/>
        <end position="164"/>
    </location>
</feature>
<evidence type="ECO:0000256" key="7">
    <source>
        <dbReference type="ARBA" id="ARBA00023187"/>
    </source>
</evidence>